<keyword evidence="2" id="KW-0889">Transcription antitermination</keyword>
<sequence length="394" mass="46663">MLNRRLLRVKAMQSVYAYKQSEESNYELALDVIREKFAEELSIVGNEHKEAFAEKEKLAIAYFDHNYKKGTTEVMNEQLGEDSIKAGAQAVKRYQELLLKDFESFKIKMVNDTEKIYVRYLRYFKYLFDLAELSKKELDLKIERGAANLEKETQLHNLIYRNEAIALLKKNTELKEELESYKLTGEADWQQFKEWYVLLKKDNTFFENFQGKEKSFENDRLILRYLIKDFFFKNEALISEFERQDLLWAENRTIIRSMLLKTLKSLEEGVDSSAEILSISRNWDEDKEFFLRLYEKTINDEEEYQEEVIKHSKKWASDRIAKVDQILINMAIAEMMSFPNIPVKVTINEFIEISKIYSTPKSWQFINGILDSISNSMMKSGKIRKSGRGLIDNR</sequence>
<evidence type="ECO:0000259" key="6">
    <source>
        <dbReference type="Pfam" id="PF01029"/>
    </source>
</evidence>
<dbReference type="InterPro" id="IPR011605">
    <property type="entry name" value="NusB_fam"/>
</dbReference>
<evidence type="ECO:0000313" key="8">
    <source>
        <dbReference type="Proteomes" id="UP001500298"/>
    </source>
</evidence>
<evidence type="ECO:0000256" key="1">
    <source>
        <dbReference type="ARBA" id="ARBA00005952"/>
    </source>
</evidence>
<evidence type="ECO:0000256" key="2">
    <source>
        <dbReference type="ARBA" id="ARBA00022814"/>
    </source>
</evidence>
<dbReference type="Proteomes" id="UP001500298">
    <property type="component" value="Unassembled WGS sequence"/>
</dbReference>
<keyword evidence="4" id="KW-0805">Transcription regulation</keyword>
<gene>
    <name evidence="7" type="primary">nusB</name>
    <name evidence="7" type="ORF">GCM10023331_14840</name>
</gene>
<dbReference type="Gene3D" id="1.10.940.10">
    <property type="entry name" value="NusB-like"/>
    <property type="match status" value="1"/>
</dbReference>
<keyword evidence="8" id="KW-1185">Reference proteome</keyword>
<dbReference type="EMBL" id="BAABJX010000022">
    <property type="protein sequence ID" value="GAA4830594.1"/>
    <property type="molecule type" value="Genomic_DNA"/>
</dbReference>
<name>A0ABP9D6T5_9BACT</name>
<dbReference type="Pfam" id="PF01029">
    <property type="entry name" value="NusB"/>
    <property type="match status" value="1"/>
</dbReference>
<proteinExistence type="inferred from homology"/>
<protein>
    <submittedName>
        <fullName evidence="7">Transcription antitermination factor NusB</fullName>
    </submittedName>
</protein>
<dbReference type="PANTHER" id="PTHR11078">
    <property type="entry name" value="N UTILIZATION SUBSTANCE PROTEIN B-RELATED"/>
    <property type="match status" value="1"/>
</dbReference>
<dbReference type="InterPro" id="IPR035926">
    <property type="entry name" value="NusB-like_sf"/>
</dbReference>
<reference evidence="8" key="1">
    <citation type="journal article" date="2019" name="Int. J. Syst. Evol. Microbiol.">
        <title>The Global Catalogue of Microorganisms (GCM) 10K type strain sequencing project: providing services to taxonomists for standard genome sequencing and annotation.</title>
        <authorList>
            <consortium name="The Broad Institute Genomics Platform"/>
            <consortium name="The Broad Institute Genome Sequencing Center for Infectious Disease"/>
            <person name="Wu L."/>
            <person name="Ma J."/>
        </authorList>
    </citation>
    <scope>NUCLEOTIDE SEQUENCE [LARGE SCALE GENOMIC DNA]</scope>
    <source>
        <strain evidence="8">JCM 18326</strain>
    </source>
</reference>
<comment type="similarity">
    <text evidence="1">Belongs to the NusB family.</text>
</comment>
<evidence type="ECO:0000256" key="3">
    <source>
        <dbReference type="ARBA" id="ARBA00022884"/>
    </source>
</evidence>
<organism evidence="7 8">
    <name type="scientific">Algivirga pacifica</name>
    <dbReference type="NCBI Taxonomy" id="1162670"/>
    <lineage>
        <taxon>Bacteria</taxon>
        <taxon>Pseudomonadati</taxon>
        <taxon>Bacteroidota</taxon>
        <taxon>Cytophagia</taxon>
        <taxon>Cytophagales</taxon>
        <taxon>Flammeovirgaceae</taxon>
        <taxon>Algivirga</taxon>
    </lineage>
</organism>
<evidence type="ECO:0000256" key="5">
    <source>
        <dbReference type="ARBA" id="ARBA00023163"/>
    </source>
</evidence>
<accession>A0ABP9D6T5</accession>
<dbReference type="InterPro" id="IPR006027">
    <property type="entry name" value="NusB_RsmB_TIM44"/>
</dbReference>
<keyword evidence="3" id="KW-0694">RNA-binding</keyword>
<dbReference type="NCBIfam" id="TIGR01951">
    <property type="entry name" value="nusB"/>
    <property type="match status" value="1"/>
</dbReference>
<dbReference type="PANTHER" id="PTHR11078:SF3">
    <property type="entry name" value="ANTITERMINATION NUSB DOMAIN-CONTAINING PROTEIN"/>
    <property type="match status" value="1"/>
</dbReference>
<keyword evidence="5" id="KW-0804">Transcription</keyword>
<comment type="caution">
    <text evidence="7">The sequence shown here is derived from an EMBL/GenBank/DDBJ whole genome shotgun (WGS) entry which is preliminary data.</text>
</comment>
<evidence type="ECO:0000313" key="7">
    <source>
        <dbReference type="EMBL" id="GAA4830594.1"/>
    </source>
</evidence>
<feature type="domain" description="NusB/RsmB/TIM44" evidence="6">
    <location>
        <begin position="256"/>
        <end position="374"/>
    </location>
</feature>
<evidence type="ECO:0000256" key="4">
    <source>
        <dbReference type="ARBA" id="ARBA00023015"/>
    </source>
</evidence>
<dbReference type="SUPFAM" id="SSF48013">
    <property type="entry name" value="NusB-like"/>
    <property type="match status" value="1"/>
</dbReference>